<feature type="compositionally biased region" description="Basic residues" evidence="1">
    <location>
        <begin position="74"/>
        <end position="83"/>
    </location>
</feature>
<evidence type="ECO:0000313" key="3">
    <source>
        <dbReference type="EMBL" id="KAH8995000.1"/>
    </source>
</evidence>
<keyword evidence="2" id="KW-1133">Transmembrane helix</keyword>
<feature type="region of interest" description="Disordered" evidence="1">
    <location>
        <begin position="121"/>
        <end position="162"/>
    </location>
</feature>
<evidence type="ECO:0000256" key="1">
    <source>
        <dbReference type="SAM" id="MobiDB-lite"/>
    </source>
</evidence>
<organism evidence="3 4">
    <name type="scientific">Lactarius akahatsu</name>
    <dbReference type="NCBI Taxonomy" id="416441"/>
    <lineage>
        <taxon>Eukaryota</taxon>
        <taxon>Fungi</taxon>
        <taxon>Dikarya</taxon>
        <taxon>Basidiomycota</taxon>
        <taxon>Agaricomycotina</taxon>
        <taxon>Agaricomycetes</taxon>
        <taxon>Russulales</taxon>
        <taxon>Russulaceae</taxon>
        <taxon>Lactarius</taxon>
    </lineage>
</organism>
<accession>A0AAD4LLA4</accession>
<feature type="compositionally biased region" description="Polar residues" evidence="1">
    <location>
        <begin position="122"/>
        <end position="132"/>
    </location>
</feature>
<protein>
    <submittedName>
        <fullName evidence="3">Uncharacterized protein</fullName>
    </submittedName>
</protein>
<feature type="region of interest" description="Disordered" evidence="1">
    <location>
        <begin position="72"/>
        <end position="96"/>
    </location>
</feature>
<evidence type="ECO:0000256" key="2">
    <source>
        <dbReference type="SAM" id="Phobius"/>
    </source>
</evidence>
<keyword evidence="2" id="KW-0472">Membrane</keyword>
<evidence type="ECO:0000313" key="4">
    <source>
        <dbReference type="Proteomes" id="UP001201163"/>
    </source>
</evidence>
<reference evidence="3" key="1">
    <citation type="submission" date="2022-01" db="EMBL/GenBank/DDBJ databases">
        <title>Comparative genomics reveals a dynamic genome evolution in the ectomycorrhizal milk-cap (Lactarius) mushrooms.</title>
        <authorList>
            <consortium name="DOE Joint Genome Institute"/>
            <person name="Lebreton A."/>
            <person name="Tang N."/>
            <person name="Kuo A."/>
            <person name="LaButti K."/>
            <person name="Drula E."/>
            <person name="Barry K."/>
            <person name="Clum A."/>
            <person name="Lipzen A."/>
            <person name="Mousain D."/>
            <person name="Ng V."/>
            <person name="Wang R."/>
            <person name="Wang X."/>
            <person name="Dai Y."/>
            <person name="Henrissat B."/>
            <person name="Grigoriev I.V."/>
            <person name="Guerin-Laguette A."/>
            <person name="Yu F."/>
            <person name="Martin F.M."/>
        </authorList>
    </citation>
    <scope>NUCLEOTIDE SEQUENCE</scope>
    <source>
        <strain evidence="3">QP</strain>
    </source>
</reference>
<sequence length="162" mass="17814">MRHLADHRLGRPPLAGEVWNIQFDAQNLAAEEAKARLRGLPLPSDRKVMFGVLFYVLSATTTVISPPWPVEAHMKKKKKKKKTPQSIVSRREDDDTVRTVAANDEACLSKSLTVADELHGFSPSSLSHTSVPHQGAIRRRGSRYHEAPHPPGTSPAFPGPNG</sequence>
<proteinExistence type="predicted"/>
<feature type="transmembrane region" description="Helical" evidence="2">
    <location>
        <begin position="48"/>
        <end position="70"/>
    </location>
</feature>
<feature type="compositionally biased region" description="Pro residues" evidence="1">
    <location>
        <begin position="149"/>
        <end position="162"/>
    </location>
</feature>
<dbReference type="Proteomes" id="UP001201163">
    <property type="component" value="Unassembled WGS sequence"/>
</dbReference>
<name>A0AAD4LLA4_9AGAM</name>
<dbReference type="EMBL" id="JAKELL010000013">
    <property type="protein sequence ID" value="KAH8995000.1"/>
    <property type="molecule type" value="Genomic_DNA"/>
</dbReference>
<comment type="caution">
    <text evidence="3">The sequence shown here is derived from an EMBL/GenBank/DDBJ whole genome shotgun (WGS) entry which is preliminary data.</text>
</comment>
<gene>
    <name evidence="3" type="ORF">EDB92DRAFT_1943698</name>
</gene>
<keyword evidence="4" id="KW-1185">Reference proteome</keyword>
<keyword evidence="2" id="KW-0812">Transmembrane</keyword>
<dbReference type="AlphaFoldDB" id="A0AAD4LLA4"/>